<protein>
    <submittedName>
        <fullName evidence="1">Uncharacterized protein</fullName>
    </submittedName>
</protein>
<sequence length="150" mass="17217">MATNGQAECRAASRLFVRIAELNQWVHCDEQLRVPVRYRLLGQVSEIITTGESVELSISELAEFANDELRESIRAYVGERLYESRFIENVGDDREIPRAGCAVSVCLGVVLQRDGTRMLEVFDLHILKKREIERLRWFICSSNGNELIRC</sequence>
<dbReference type="AlphaFoldDB" id="A0A7H9HUM9"/>
<dbReference type="EMBL" id="CP059271">
    <property type="protein sequence ID" value="QLQ81051.1"/>
    <property type="molecule type" value="Genomic_DNA"/>
</dbReference>
<name>A0A7H9HUM9_9SACH</name>
<organism evidence="1 2">
    <name type="scientific">Torulaspora globosa</name>
    <dbReference type="NCBI Taxonomy" id="48254"/>
    <lineage>
        <taxon>Eukaryota</taxon>
        <taxon>Fungi</taxon>
        <taxon>Dikarya</taxon>
        <taxon>Ascomycota</taxon>
        <taxon>Saccharomycotina</taxon>
        <taxon>Saccharomycetes</taxon>
        <taxon>Saccharomycetales</taxon>
        <taxon>Saccharomycetaceae</taxon>
        <taxon>Torulaspora</taxon>
    </lineage>
</organism>
<dbReference type="OrthoDB" id="4064533at2759"/>
<dbReference type="Proteomes" id="UP000510647">
    <property type="component" value="Chromosome 5"/>
</dbReference>
<reference evidence="1 2" key="1">
    <citation type="submission" date="2020-06" db="EMBL/GenBank/DDBJ databases">
        <title>The yeast mating-type switching endonuclease HO is a domesticated member of an unorthodox homing genetic element family.</title>
        <authorList>
            <person name="Coughlan A.Y."/>
            <person name="Lombardi L."/>
            <person name="Braun-Galleani S."/>
            <person name="Martos A.R."/>
            <person name="Galeote V."/>
            <person name="Bigey F."/>
            <person name="Dequin S."/>
            <person name="Byrne K.P."/>
            <person name="Wolfe K.H."/>
        </authorList>
    </citation>
    <scope>NUCLEOTIDE SEQUENCE [LARGE SCALE GENOMIC DNA]</scope>
    <source>
        <strain evidence="1 2">CBS2947</strain>
    </source>
</reference>
<keyword evidence="2" id="KW-1185">Reference proteome</keyword>
<evidence type="ECO:0000313" key="2">
    <source>
        <dbReference type="Proteomes" id="UP000510647"/>
    </source>
</evidence>
<gene>
    <name evidence="1" type="ORF">HG537_0E04060</name>
</gene>
<evidence type="ECO:0000313" key="1">
    <source>
        <dbReference type="EMBL" id="QLQ81051.1"/>
    </source>
</evidence>
<proteinExistence type="predicted"/>
<accession>A0A7H9HUM9</accession>